<keyword evidence="5 10" id="KW-0547">Nucleotide-binding</keyword>
<accession>A0A0W4ZFY4</accession>
<keyword evidence="6" id="KW-0418">Kinase</keyword>
<dbReference type="SUPFAM" id="SSF56112">
    <property type="entry name" value="Protein kinase-like (PK-like)"/>
    <property type="match status" value="1"/>
</dbReference>
<evidence type="ECO:0000256" key="7">
    <source>
        <dbReference type="ARBA" id="ARBA00022840"/>
    </source>
</evidence>
<dbReference type="FunFam" id="1.10.510.10:FF:000182">
    <property type="entry name" value="MAP kinase kinase kinase mkh1"/>
    <property type="match status" value="1"/>
</dbReference>
<dbReference type="InterPro" id="IPR011009">
    <property type="entry name" value="Kinase-like_dom_sf"/>
</dbReference>
<evidence type="ECO:0000256" key="3">
    <source>
        <dbReference type="ARBA" id="ARBA00022527"/>
    </source>
</evidence>
<keyword evidence="7 10" id="KW-0067">ATP-binding</keyword>
<dbReference type="InterPro" id="IPR008271">
    <property type="entry name" value="Ser/Thr_kinase_AS"/>
</dbReference>
<organism evidence="13 14">
    <name type="scientific">Pneumocystis carinii (strain B80)</name>
    <name type="common">Rat pneumocystis pneumonia agent</name>
    <name type="synonym">Pneumocystis carinii f. sp. carinii</name>
    <dbReference type="NCBI Taxonomy" id="1408658"/>
    <lineage>
        <taxon>Eukaryota</taxon>
        <taxon>Fungi</taxon>
        <taxon>Dikarya</taxon>
        <taxon>Ascomycota</taxon>
        <taxon>Taphrinomycotina</taxon>
        <taxon>Pneumocystomycetes</taxon>
        <taxon>Pneumocystaceae</taxon>
        <taxon>Pneumocystis</taxon>
    </lineage>
</organism>
<dbReference type="SMART" id="SM00220">
    <property type="entry name" value="S_TKc"/>
    <property type="match status" value="1"/>
</dbReference>
<dbReference type="InterPro" id="IPR017441">
    <property type="entry name" value="Protein_kinase_ATP_BS"/>
</dbReference>
<dbReference type="VEuPathDB" id="FungiDB:T552_02276"/>
<evidence type="ECO:0000256" key="5">
    <source>
        <dbReference type="ARBA" id="ARBA00022741"/>
    </source>
</evidence>
<comment type="catalytic activity">
    <reaction evidence="8">
        <text>L-threonyl-[protein] + ATP = O-phospho-L-threonyl-[protein] + ADP + H(+)</text>
        <dbReference type="Rhea" id="RHEA:46608"/>
        <dbReference type="Rhea" id="RHEA-COMP:11060"/>
        <dbReference type="Rhea" id="RHEA-COMP:11605"/>
        <dbReference type="ChEBI" id="CHEBI:15378"/>
        <dbReference type="ChEBI" id="CHEBI:30013"/>
        <dbReference type="ChEBI" id="CHEBI:30616"/>
        <dbReference type="ChEBI" id="CHEBI:61977"/>
        <dbReference type="ChEBI" id="CHEBI:456216"/>
        <dbReference type="EC" id="2.7.11.25"/>
    </reaction>
</comment>
<keyword evidence="3" id="KW-0723">Serine/threonine-protein kinase</keyword>
<dbReference type="InterPro" id="IPR000719">
    <property type="entry name" value="Prot_kinase_dom"/>
</dbReference>
<evidence type="ECO:0000259" key="12">
    <source>
        <dbReference type="PROSITE" id="PS50011"/>
    </source>
</evidence>
<dbReference type="OrthoDB" id="266718at2759"/>
<evidence type="ECO:0000313" key="13">
    <source>
        <dbReference type="EMBL" id="KTW27293.1"/>
    </source>
</evidence>
<dbReference type="PANTHER" id="PTHR48016:SF48">
    <property type="entry name" value="SERINE_THREONINE-PROTEIN KINASE BCK1_SLK1_SSP31"/>
    <property type="match status" value="1"/>
</dbReference>
<dbReference type="Proteomes" id="UP000054454">
    <property type="component" value="Unassembled WGS sequence"/>
</dbReference>
<comment type="catalytic activity">
    <reaction evidence="9">
        <text>L-seryl-[protein] + ATP = O-phospho-L-seryl-[protein] + ADP + H(+)</text>
        <dbReference type="Rhea" id="RHEA:17989"/>
        <dbReference type="Rhea" id="RHEA-COMP:9863"/>
        <dbReference type="Rhea" id="RHEA-COMP:11604"/>
        <dbReference type="ChEBI" id="CHEBI:15378"/>
        <dbReference type="ChEBI" id="CHEBI:29999"/>
        <dbReference type="ChEBI" id="CHEBI:30616"/>
        <dbReference type="ChEBI" id="CHEBI:83421"/>
        <dbReference type="ChEBI" id="CHEBI:456216"/>
        <dbReference type="EC" id="2.7.11.25"/>
    </reaction>
</comment>
<dbReference type="GO" id="GO:0000196">
    <property type="term" value="P:cell integrity MAPK cascade"/>
    <property type="evidence" value="ECO:0007669"/>
    <property type="project" value="UniProtKB-ARBA"/>
</dbReference>
<evidence type="ECO:0000256" key="1">
    <source>
        <dbReference type="ARBA" id="ARBA00006529"/>
    </source>
</evidence>
<evidence type="ECO:0000256" key="8">
    <source>
        <dbReference type="ARBA" id="ARBA00047559"/>
    </source>
</evidence>
<name>A0A0W4ZFY4_PNEC8</name>
<protein>
    <recommendedName>
        <fullName evidence="2">mitogen-activated protein kinase kinase kinase</fullName>
        <ecNumber evidence="2">2.7.11.25</ecNumber>
    </recommendedName>
</protein>
<proteinExistence type="inferred from homology"/>
<keyword evidence="11" id="KW-0175">Coiled coil</keyword>
<dbReference type="PROSITE" id="PS00107">
    <property type="entry name" value="PROTEIN_KINASE_ATP"/>
    <property type="match status" value="1"/>
</dbReference>
<keyword evidence="4" id="KW-0808">Transferase</keyword>
<comment type="similarity">
    <text evidence="1">Belongs to the protein kinase superfamily. STE Ser/Thr protein kinase family. MAP kinase kinase kinase subfamily.</text>
</comment>
<evidence type="ECO:0000313" key="14">
    <source>
        <dbReference type="Proteomes" id="UP000054454"/>
    </source>
</evidence>
<dbReference type="GeneID" id="28937029"/>
<dbReference type="Gene3D" id="1.10.510.10">
    <property type="entry name" value="Transferase(Phosphotransferase) domain 1"/>
    <property type="match status" value="1"/>
</dbReference>
<evidence type="ECO:0000256" key="9">
    <source>
        <dbReference type="ARBA" id="ARBA00048329"/>
    </source>
</evidence>
<dbReference type="PANTHER" id="PTHR48016">
    <property type="entry name" value="MAP KINASE KINASE KINASE SSK2-RELATED-RELATED"/>
    <property type="match status" value="1"/>
</dbReference>
<dbReference type="EMBL" id="LFVZ01000010">
    <property type="protein sequence ID" value="KTW27293.1"/>
    <property type="molecule type" value="Genomic_DNA"/>
</dbReference>
<feature type="domain" description="Protein kinase" evidence="12">
    <location>
        <begin position="1116"/>
        <end position="1385"/>
    </location>
</feature>
<evidence type="ECO:0000256" key="2">
    <source>
        <dbReference type="ARBA" id="ARBA00012406"/>
    </source>
</evidence>
<dbReference type="GO" id="GO:0004709">
    <property type="term" value="F:MAP kinase kinase kinase activity"/>
    <property type="evidence" value="ECO:0007669"/>
    <property type="project" value="UniProtKB-EC"/>
</dbReference>
<evidence type="ECO:0000256" key="11">
    <source>
        <dbReference type="SAM" id="Coils"/>
    </source>
</evidence>
<evidence type="ECO:0000256" key="6">
    <source>
        <dbReference type="ARBA" id="ARBA00022777"/>
    </source>
</evidence>
<dbReference type="PROSITE" id="PS00108">
    <property type="entry name" value="PROTEIN_KINASE_ST"/>
    <property type="match status" value="1"/>
</dbReference>
<dbReference type="RefSeq" id="XP_018225335.1">
    <property type="nucleotide sequence ID" value="XM_018370826.1"/>
</dbReference>
<feature type="coiled-coil region" evidence="11">
    <location>
        <begin position="1048"/>
        <end position="1075"/>
    </location>
</feature>
<dbReference type="PROSITE" id="PS50011">
    <property type="entry name" value="PROTEIN_KINASE_DOM"/>
    <property type="match status" value="1"/>
</dbReference>
<dbReference type="Pfam" id="PF00069">
    <property type="entry name" value="Pkinase"/>
    <property type="match status" value="1"/>
</dbReference>
<evidence type="ECO:0000256" key="10">
    <source>
        <dbReference type="PROSITE-ProRule" id="PRU10141"/>
    </source>
</evidence>
<comment type="caution">
    <text evidence="13">The sequence shown here is derived from an EMBL/GenBank/DDBJ whole genome shotgun (WGS) entry which is preliminary data.</text>
</comment>
<dbReference type="EC" id="2.7.11.25" evidence="2"/>
<dbReference type="FunFam" id="3.30.200.20:FF:000387">
    <property type="entry name" value="Serine/threonine-protein kinase STE11"/>
    <property type="match status" value="1"/>
</dbReference>
<dbReference type="InterPro" id="IPR050538">
    <property type="entry name" value="MAP_kinase_kinase_kinase"/>
</dbReference>
<reference evidence="14" key="1">
    <citation type="journal article" date="2016" name="Nat. Commun.">
        <title>Genome analysis of three Pneumocystis species reveals adaptation mechanisms to life exclusively in mammalian hosts.</title>
        <authorList>
            <person name="Ma L."/>
            <person name="Chen Z."/>
            <person name="Huang D.W."/>
            <person name="Kutty G."/>
            <person name="Ishihara M."/>
            <person name="Wang H."/>
            <person name="Abouelleil A."/>
            <person name="Bishop L."/>
            <person name="Davey E."/>
            <person name="Deng R."/>
            <person name="Deng X."/>
            <person name="Fan L."/>
            <person name="Fantoni G."/>
            <person name="Fitzgerald M."/>
            <person name="Gogineni E."/>
            <person name="Goldberg J.M."/>
            <person name="Handley G."/>
            <person name="Hu X."/>
            <person name="Huber C."/>
            <person name="Jiao X."/>
            <person name="Jones K."/>
            <person name="Levin J.Z."/>
            <person name="Liu Y."/>
            <person name="Macdonald P."/>
            <person name="Melnikov A."/>
            <person name="Raley C."/>
            <person name="Sassi M."/>
            <person name="Sherman B.T."/>
            <person name="Song X."/>
            <person name="Sykes S."/>
            <person name="Tran B."/>
            <person name="Walsh L."/>
            <person name="Xia Y."/>
            <person name="Yang J."/>
            <person name="Young S."/>
            <person name="Zeng Q."/>
            <person name="Zheng X."/>
            <person name="Stephens R."/>
            <person name="Nusbaum C."/>
            <person name="Birren B.W."/>
            <person name="Azadi P."/>
            <person name="Lempicki R.A."/>
            <person name="Cuomo C.A."/>
            <person name="Kovacs J.A."/>
        </authorList>
    </citation>
    <scope>NUCLEOTIDE SEQUENCE [LARGE SCALE GENOMIC DNA]</scope>
    <source>
        <strain evidence="14">B80</strain>
    </source>
</reference>
<keyword evidence="14" id="KW-1185">Reference proteome</keyword>
<gene>
    <name evidence="13" type="ORF">T552_02276</name>
</gene>
<evidence type="ECO:0000256" key="4">
    <source>
        <dbReference type="ARBA" id="ARBA00022679"/>
    </source>
</evidence>
<dbReference type="GO" id="GO:0005524">
    <property type="term" value="F:ATP binding"/>
    <property type="evidence" value="ECO:0007669"/>
    <property type="project" value="UniProtKB-UniRule"/>
</dbReference>
<feature type="binding site" evidence="10">
    <location>
        <position position="1145"/>
    </location>
    <ligand>
        <name>ATP</name>
        <dbReference type="ChEBI" id="CHEBI:30616"/>
    </ligand>
</feature>
<sequence>MRFSNQSKDLNTEERKDTFYWRRDQRDLEVYVKKKRKLKEPFKKQNCWDMVKVPIETKTNLFLKNILMKEASKYSSEEIYEWLCQNKFSIDIQKISFNNNDFDGSLLNLFKYFGIMDFFSFESQRKNMKLYCTINGPSNYNTMDNNEKYSLRNMELCIQKNSLLMCKKESVELQMISPLIKLCEDNNQKLMEFDHAWNNCIKNDNYLEMGRFHGFEKTYNLHKMSKYNEYTEKLSNNSSIILLDNDTELNFFNKSKFLESNFHQKESYYSKDLLEAFKISEYFEFEFSDSSIDKYSVFSAINDYDEEFSFCISLISKTDEFQNSNFYEKAFHKTKNVKKKSSFLYKKKSLSYHFNIYWNFFRFFHKKITSMSFSDSKDYQNCKYKVLNEEIKTSKSLNNINTSKKLNLILSNIYKLKAKFQNIFKTLTKDYKFLWIPKIITLKNDRFTLKLTKIVQITRDKQTFTTVDLTKYINAIDIRKQLCKKLGILKSWSECRIFIIKIYNNEYEELDDEKLVFARFYADSLGSLKFFIELPSEKIDKRQHNDIIPVYSTFNNDFSKVSSNILAKKTNLGFKIQLNNPMSKWSDNDIILIEDLNYRLGNQNFHEKLKNENKKINLFSISNNGDNDFFMKKNESNINNNSGPLLNKVLNLSEYSRSLNNIQFLINDKNKINIKEIQLNLGKFSISRSFLFISEETFSLKRKLKLFNIEDNSKKYKKKDDLVLTKRNELKRIACDFKNSFFLTESNNQYSYPYDKIINNFLFNKEIIQKLLDIKSSTIKNISIADIDSYDKNIFRTYELFENLCNRKQKIISFNSELRSKELFQGFLDLKLNIPRSFFKDRMISDIKTFSDIKRESVFKELINLSDDNSVPISGIENEQEMFWAIKPKNITDKMSSKGLNNSEMKYSSNYKSRKNEPLNTLDIINILDTHRKRNVFDKFSKPSSELEDVENNFCNSILYKSTASLSKDIFEENKDLCHNDKWEIRPSTQVVYENLEDFFPNHNLDKPIINQLADFIDFLGIDNISDIFLAFLKIIFPDYNFNIENCMKSIKIVAKEANEAQKKYEDNIKNKNSIPRRRSTKLWGIKLQEMKLNKDKDDYNLNKTSGIKRTPAFKWIKGKLIGKGRYGEVYLAMNATTGEMLAVKQVKLYHNLDDQNNEYQKELINALNKEIETMKDLDHPNIVQYLGFESTKTTISIFLEYVSGGSIGRCIRKYGKIDQPTIQLFTRQILEGLTYLHSQGILHRDLKTDNILLDVDGICKISDFGISKKSKEVYDNDSNMSMQGTIFWMAPEVIQNQKQGYSAKIDIWSLGCLVLEMFAGKRPWSDDEAIGVMFKVGNERQAPPIPHDILKNIEKDALDFLKLCFIVDPNLRPTARQLLNHPFIKNADSNFKFSDSSLSQIIKSN</sequence>